<dbReference type="EMBL" id="CP003537">
    <property type="protein sequence ID" value="AGH96534.1"/>
    <property type="molecule type" value="Genomic_DNA"/>
</dbReference>
<organism evidence="2 3">
    <name type="scientific">Pseudobdellovibrio exovorus JSS</name>
    <dbReference type="NCBI Taxonomy" id="1184267"/>
    <lineage>
        <taxon>Bacteria</taxon>
        <taxon>Pseudomonadati</taxon>
        <taxon>Bdellovibrionota</taxon>
        <taxon>Bdellovibrionia</taxon>
        <taxon>Bdellovibrionales</taxon>
        <taxon>Pseudobdellovibrionaceae</taxon>
        <taxon>Pseudobdellovibrio</taxon>
    </lineage>
</organism>
<sequence>MKSLTLVLVATLLTSFSAQAGSNSDRRALTLGSVETTDVTDQYPQHAVTDRELYESELLGQLNGISAKLTAAEAIVDQVINIGTKVWNVVEKARPVSNYNSSRATALPQGALAWSQLEGWQQPVTRVYSASYKNLMGVEVARLVYRVTLLYGGSVEGVGRYIGYASVEPVDVNVLPMWQLDATASVDSVYNMGTSRSPVAGMILNVSWQVRSVLSDRRQSDTLTLDANGNIRQTTRR</sequence>
<dbReference type="HOGENOM" id="CLU_1127352_0_0_7"/>
<dbReference type="PATRIC" id="fig|1184267.3.peg.2350"/>
<dbReference type="OrthoDB" id="5290482at2"/>
<evidence type="ECO:0000313" key="2">
    <source>
        <dbReference type="EMBL" id="AGH96534.1"/>
    </source>
</evidence>
<gene>
    <name evidence="2" type="ORF">A11Q_2318</name>
</gene>
<keyword evidence="1" id="KW-0732">Signal</keyword>
<feature type="signal peptide" evidence="1">
    <location>
        <begin position="1"/>
        <end position="20"/>
    </location>
</feature>
<dbReference type="KEGG" id="bex:A11Q_2318"/>
<dbReference type="eggNOG" id="ENOG5034ACA">
    <property type="taxonomic scope" value="Bacteria"/>
</dbReference>
<evidence type="ECO:0000313" key="3">
    <source>
        <dbReference type="Proteomes" id="UP000012040"/>
    </source>
</evidence>
<dbReference type="RefSeq" id="WP_015471024.1">
    <property type="nucleotide sequence ID" value="NC_020813.1"/>
</dbReference>
<reference evidence="2 3" key="1">
    <citation type="journal article" date="2013" name="ISME J.">
        <title>By their genes ye shall know them: genomic signatures of predatory bacteria.</title>
        <authorList>
            <person name="Pasternak Z."/>
            <person name="Pietrokovski S."/>
            <person name="Rotem O."/>
            <person name="Gophna U."/>
            <person name="Lurie-Weinberger M.N."/>
            <person name="Jurkevitch E."/>
        </authorList>
    </citation>
    <scope>NUCLEOTIDE SEQUENCE [LARGE SCALE GENOMIC DNA]</scope>
    <source>
        <strain evidence="2 3">JSS</strain>
    </source>
</reference>
<dbReference type="AlphaFoldDB" id="M4VTL7"/>
<proteinExistence type="predicted"/>
<dbReference type="Proteomes" id="UP000012040">
    <property type="component" value="Chromosome"/>
</dbReference>
<evidence type="ECO:0000256" key="1">
    <source>
        <dbReference type="SAM" id="SignalP"/>
    </source>
</evidence>
<feature type="chain" id="PRO_5004060467" evidence="1">
    <location>
        <begin position="21"/>
        <end position="237"/>
    </location>
</feature>
<name>M4VTL7_9BACT</name>
<accession>M4VTL7</accession>
<keyword evidence="3" id="KW-1185">Reference proteome</keyword>
<protein>
    <submittedName>
        <fullName evidence="2">Uncharacterized protein</fullName>
    </submittedName>
</protein>